<proteinExistence type="predicted"/>
<dbReference type="AlphaFoldDB" id="A0A0F8WKS0"/>
<dbReference type="EMBL" id="LAZR01064479">
    <property type="protein sequence ID" value="KKK57437.1"/>
    <property type="molecule type" value="Genomic_DNA"/>
</dbReference>
<organism evidence="1">
    <name type="scientific">marine sediment metagenome</name>
    <dbReference type="NCBI Taxonomy" id="412755"/>
    <lineage>
        <taxon>unclassified sequences</taxon>
        <taxon>metagenomes</taxon>
        <taxon>ecological metagenomes</taxon>
    </lineage>
</organism>
<comment type="caution">
    <text evidence="1">The sequence shown here is derived from an EMBL/GenBank/DDBJ whole genome shotgun (WGS) entry which is preliminary data.</text>
</comment>
<feature type="non-terminal residue" evidence="1">
    <location>
        <position position="47"/>
    </location>
</feature>
<sequence>MLVVLLLEEILVYNLNNILYNKNVLFFYYKLMDDHYFLSRNIHNCIL</sequence>
<name>A0A0F8WKS0_9ZZZZ</name>
<evidence type="ECO:0000313" key="1">
    <source>
        <dbReference type="EMBL" id="KKK57437.1"/>
    </source>
</evidence>
<gene>
    <name evidence="1" type="ORF">LCGC14_3054460</name>
</gene>
<accession>A0A0F8WKS0</accession>
<protein>
    <submittedName>
        <fullName evidence="1">Uncharacterized protein</fullName>
    </submittedName>
</protein>
<reference evidence="1" key="1">
    <citation type="journal article" date="2015" name="Nature">
        <title>Complex archaea that bridge the gap between prokaryotes and eukaryotes.</title>
        <authorList>
            <person name="Spang A."/>
            <person name="Saw J.H."/>
            <person name="Jorgensen S.L."/>
            <person name="Zaremba-Niedzwiedzka K."/>
            <person name="Martijn J."/>
            <person name="Lind A.E."/>
            <person name="van Eijk R."/>
            <person name="Schleper C."/>
            <person name="Guy L."/>
            <person name="Ettema T.J."/>
        </authorList>
    </citation>
    <scope>NUCLEOTIDE SEQUENCE</scope>
</reference>